<evidence type="ECO:0000256" key="6">
    <source>
        <dbReference type="ARBA" id="ARBA00023004"/>
    </source>
</evidence>
<dbReference type="Proteomes" id="UP001320544">
    <property type="component" value="Chromosome"/>
</dbReference>
<dbReference type="InterPro" id="IPR013984">
    <property type="entry name" value="Ald_Fedxn_OxRdtase_dom2"/>
</dbReference>
<dbReference type="InterPro" id="IPR013983">
    <property type="entry name" value="Ald_Fedxn_OxRdtase_N"/>
</dbReference>
<evidence type="ECO:0000313" key="11">
    <source>
        <dbReference type="Proteomes" id="UP001320544"/>
    </source>
</evidence>
<evidence type="ECO:0000259" key="9">
    <source>
        <dbReference type="SMART" id="SM00790"/>
    </source>
</evidence>
<organism evidence="10 11">
    <name type="scientific">Raoultibacter timonensis</name>
    <dbReference type="NCBI Taxonomy" id="1907662"/>
    <lineage>
        <taxon>Bacteria</taxon>
        <taxon>Bacillati</taxon>
        <taxon>Actinomycetota</taxon>
        <taxon>Coriobacteriia</taxon>
        <taxon>Eggerthellales</taxon>
        <taxon>Eggerthellaceae</taxon>
        <taxon>Raoultibacter</taxon>
    </lineage>
</organism>
<evidence type="ECO:0000256" key="7">
    <source>
        <dbReference type="ARBA" id="ARBA00023014"/>
    </source>
</evidence>
<evidence type="ECO:0000256" key="3">
    <source>
        <dbReference type="ARBA" id="ARBA00022485"/>
    </source>
</evidence>
<comment type="cofactor">
    <cofactor evidence="1">
        <name>[4Fe-4S] cluster</name>
        <dbReference type="ChEBI" id="CHEBI:49883"/>
    </cofactor>
</comment>
<reference evidence="10 11" key="1">
    <citation type="submission" date="2022-01" db="EMBL/GenBank/DDBJ databases">
        <title>Novel bile acid biosynthetic pathways are enriched in the microbiome of centenarians.</title>
        <authorList>
            <person name="Sato Y."/>
            <person name="Atarashi K."/>
            <person name="Plichta R.D."/>
            <person name="Arai Y."/>
            <person name="Sasajima S."/>
            <person name="Kearney M.S."/>
            <person name="Suda W."/>
            <person name="Takeshita K."/>
            <person name="Sasaki T."/>
            <person name="Okamoto S."/>
            <person name="Skelly N.A."/>
            <person name="Okamura Y."/>
            <person name="Vlamakis H."/>
            <person name="Li Y."/>
            <person name="Tanoue T."/>
            <person name="Takei H."/>
            <person name="Nittono H."/>
            <person name="Narushima S."/>
            <person name="Irie J."/>
            <person name="Itoh H."/>
            <person name="Moriya K."/>
            <person name="Sugiura Y."/>
            <person name="Suematsu M."/>
            <person name="Moritoki N."/>
            <person name="Shibata S."/>
            <person name="Littman R.D."/>
            <person name="Fischbach A.M."/>
            <person name="Uwamino Y."/>
            <person name="Inoue T."/>
            <person name="Honda A."/>
            <person name="Hattori M."/>
            <person name="Murai T."/>
            <person name="Xavier J.R."/>
            <person name="Hirose N."/>
            <person name="Honda K."/>
        </authorList>
    </citation>
    <scope>NUCLEOTIDE SEQUENCE [LARGE SCALE GENOMIC DNA]</scope>
    <source>
        <strain evidence="10 11">CE91-St30</strain>
    </source>
</reference>
<dbReference type="Gene3D" id="1.10.569.10">
    <property type="entry name" value="Aldehyde Ferredoxin Oxidoreductase Protein, subunit A, domain 2"/>
    <property type="match status" value="1"/>
</dbReference>
<evidence type="ECO:0000256" key="5">
    <source>
        <dbReference type="ARBA" id="ARBA00023002"/>
    </source>
</evidence>
<proteinExistence type="inferred from homology"/>
<keyword evidence="6" id="KW-0408">Iron</keyword>
<accession>A0ABM7WJR1</accession>
<dbReference type="Gene3D" id="1.10.599.10">
    <property type="entry name" value="Aldehyde Ferredoxin Oxidoreductase Protein, subunit A, domain 3"/>
    <property type="match status" value="1"/>
</dbReference>
<name>A0ABM7WJR1_9ACTN</name>
<keyword evidence="11" id="KW-1185">Reference proteome</keyword>
<dbReference type="InterPro" id="IPR036503">
    <property type="entry name" value="Ald_Fedxn_OxRdtase_N_sf"/>
</dbReference>
<feature type="domain" description="Aldehyde ferredoxin oxidoreductase N-terminal" evidence="9">
    <location>
        <begin position="8"/>
        <end position="233"/>
    </location>
</feature>
<keyword evidence="3" id="KW-0004">4Fe-4S</keyword>
<sequence>MSQATGGFVGKILIIDLTNQTAETIDSEPYQQWGGGHGMGSALFWDYCEDKTVGPFDEGNVVTVCANPFSGTPVPSASARVEIQGIGSFADPEWFTRSSMGGRIAGMIKAAGYDAYVIKGKAPEKTWINIVNDEVEFHNADDLWGLDTAQTQETIWDYVTKGTPDGEWYTVGTTRDGGRTTQKPAVMCIGPTGENLGRTATITHDAGHHAGQSGLGAVWGSKNLKAVSFLGTGSVSVADPAALIDLRIEFQQKFAYNVDDPVLETPNPDAAVYGFITRHPGFNGIYWNARDMISRPYGCQGCFRNCRHNFDDGVGNGIMCAASLFYMSADNLKDQVRAADLQNKLGMNGFETSIISYCRNLYKMGVMGPGKEIESNLPFDKFGSWEFAEAFIKAIAYREDIGADLAEGSMRAVKKWGRWEEDSANGTFQYPQWGYFYHYDPRLEVEWSYASIMSERDVNEHGLNWHVHWMPMICSMVGEEPLISAEEMVNRLAASTTLDDPMCFDYSEEGIYSDATIEKVAWMRHYGRFWVQSMGMCDWLWPHLIEYASPTGDPTPATPDFEPRMYKAVTGIDITFEESLEMGKKIYLLDRAIWHMQGRHRDQEVFAEFVYSLPTSAPYPLPVFEDGRWTYGTCMDRVLDRDRFETVKDRFYEHEGWDVSTGCPTRAALESYDLGYVADSLEAAGALQKG</sequence>
<keyword evidence="5" id="KW-0560">Oxidoreductase</keyword>
<dbReference type="InterPro" id="IPR036021">
    <property type="entry name" value="Tungsten_al_ferr_oxy-like_C"/>
</dbReference>
<dbReference type="EMBL" id="AP025564">
    <property type="protein sequence ID" value="BDE96585.1"/>
    <property type="molecule type" value="Genomic_DNA"/>
</dbReference>
<dbReference type="PANTHER" id="PTHR30038:SF0">
    <property type="entry name" value="TUNGSTEN-CONTAINING ALDEHYDE FERREDOXIN OXIDOREDUCTASE"/>
    <property type="match status" value="1"/>
</dbReference>
<dbReference type="PANTHER" id="PTHR30038">
    <property type="entry name" value="ALDEHYDE FERREDOXIN OXIDOREDUCTASE"/>
    <property type="match status" value="1"/>
</dbReference>
<evidence type="ECO:0000256" key="1">
    <source>
        <dbReference type="ARBA" id="ARBA00001966"/>
    </source>
</evidence>
<dbReference type="SMART" id="SM00790">
    <property type="entry name" value="AFOR_N"/>
    <property type="match status" value="1"/>
</dbReference>
<evidence type="ECO:0000256" key="8">
    <source>
        <dbReference type="ARBA" id="ARBA00049934"/>
    </source>
</evidence>
<gene>
    <name evidence="10" type="ORF">CE91St30_19180</name>
</gene>
<dbReference type="SUPFAM" id="SSF48310">
    <property type="entry name" value="Aldehyde ferredoxin oxidoreductase, C-terminal domains"/>
    <property type="match status" value="1"/>
</dbReference>
<dbReference type="Pfam" id="PF02730">
    <property type="entry name" value="AFOR_N"/>
    <property type="match status" value="1"/>
</dbReference>
<dbReference type="Gene3D" id="3.60.9.10">
    <property type="entry name" value="Aldehyde ferredoxin oxidoreductase, N-terminal domain"/>
    <property type="match status" value="1"/>
</dbReference>
<dbReference type="InterPro" id="IPR051919">
    <property type="entry name" value="W-dependent_AOR"/>
</dbReference>
<dbReference type="InterPro" id="IPR001203">
    <property type="entry name" value="OxRdtase_Ald_Fedxn_C"/>
</dbReference>
<evidence type="ECO:0000313" key="10">
    <source>
        <dbReference type="EMBL" id="BDE96585.1"/>
    </source>
</evidence>
<protein>
    <recommendedName>
        <fullName evidence="9">Aldehyde ferredoxin oxidoreductase N-terminal domain-containing protein</fullName>
    </recommendedName>
</protein>
<dbReference type="Pfam" id="PF01314">
    <property type="entry name" value="AFOR_C"/>
    <property type="match status" value="1"/>
</dbReference>
<dbReference type="InterPro" id="IPR013985">
    <property type="entry name" value="Ald_Fedxn_OxRdtase_dom3"/>
</dbReference>
<comment type="similarity">
    <text evidence="2">Belongs to the AOR/FOR family.</text>
</comment>
<evidence type="ECO:0000256" key="2">
    <source>
        <dbReference type="ARBA" id="ARBA00011032"/>
    </source>
</evidence>
<comment type="cofactor">
    <cofactor evidence="8">
        <name>tungstopterin</name>
        <dbReference type="ChEBI" id="CHEBI:30402"/>
    </cofactor>
</comment>
<evidence type="ECO:0000256" key="4">
    <source>
        <dbReference type="ARBA" id="ARBA00022723"/>
    </source>
</evidence>
<keyword evidence="7" id="KW-0411">Iron-sulfur</keyword>
<dbReference type="RefSeq" id="WP_244385841.1">
    <property type="nucleotide sequence ID" value="NZ_AP025564.1"/>
</dbReference>
<dbReference type="SUPFAM" id="SSF56228">
    <property type="entry name" value="Aldehyde ferredoxin oxidoreductase, N-terminal domain"/>
    <property type="match status" value="1"/>
</dbReference>
<keyword evidence="4" id="KW-0479">Metal-binding</keyword>